<evidence type="ECO:0000259" key="3">
    <source>
        <dbReference type="Pfam" id="PF18018"/>
    </source>
</evidence>
<dbReference type="GO" id="GO:0006271">
    <property type="term" value="P:DNA strand elongation involved in DNA replication"/>
    <property type="evidence" value="ECO:0007669"/>
    <property type="project" value="TreeGrafter"/>
</dbReference>
<dbReference type="InterPro" id="IPR024826">
    <property type="entry name" value="DNA_pol_delta/II_ssu"/>
</dbReference>
<accession>A0A085M269</accession>
<dbReference type="InterPro" id="IPR040663">
    <property type="entry name" value="DNA_pol_D_N"/>
</dbReference>
<dbReference type="EMBL" id="KL363240">
    <property type="protein sequence ID" value="KFD51315.1"/>
    <property type="molecule type" value="Genomic_DNA"/>
</dbReference>
<dbReference type="GO" id="GO:0043625">
    <property type="term" value="C:delta DNA polymerase complex"/>
    <property type="evidence" value="ECO:0007669"/>
    <property type="project" value="TreeGrafter"/>
</dbReference>
<sequence>MESCQLRRRLTSEYKFLSQPFVLPKNSDFQRQYFGIYRYRLRTGRKLLASVIRHKYGSDVKVKTLSDLVEFERCVIVGTAYKLQEMKPSVIRELRDEVELHQKIRTKPQPMQSLPKYADSKDEIVLEDEELRVKLVGSIETYDLCTAPQFEDVDTAALRFPYSPTLEAESFEDYT</sequence>
<dbReference type="Pfam" id="PF18018">
    <property type="entry name" value="DNA_pol_D_N"/>
    <property type="match status" value="1"/>
</dbReference>
<evidence type="ECO:0000256" key="2">
    <source>
        <dbReference type="ARBA" id="ARBA00022705"/>
    </source>
</evidence>
<keyword evidence="5" id="KW-1185">Reference proteome</keyword>
<protein>
    <recommendedName>
        <fullName evidence="3">DNA polymerase delta subunit OB-fold domain-containing protein</fullName>
    </recommendedName>
</protein>
<dbReference type="PANTHER" id="PTHR10416:SF0">
    <property type="entry name" value="DNA POLYMERASE DELTA SUBUNIT 2"/>
    <property type="match status" value="1"/>
</dbReference>
<dbReference type="Gene3D" id="2.40.50.430">
    <property type="match status" value="1"/>
</dbReference>
<organism evidence="4 5">
    <name type="scientific">Trichuris suis</name>
    <name type="common">pig whipworm</name>
    <dbReference type="NCBI Taxonomy" id="68888"/>
    <lineage>
        <taxon>Eukaryota</taxon>
        <taxon>Metazoa</taxon>
        <taxon>Ecdysozoa</taxon>
        <taxon>Nematoda</taxon>
        <taxon>Enoplea</taxon>
        <taxon>Dorylaimia</taxon>
        <taxon>Trichinellida</taxon>
        <taxon>Trichuridae</taxon>
        <taxon>Trichuris</taxon>
    </lineage>
</organism>
<keyword evidence="2" id="KW-0235">DNA replication</keyword>
<dbReference type="Proteomes" id="UP000030764">
    <property type="component" value="Unassembled WGS sequence"/>
</dbReference>
<reference evidence="4 5" key="1">
    <citation type="journal article" date="2014" name="Nat. Genet.">
        <title>Genome and transcriptome of the porcine whipworm Trichuris suis.</title>
        <authorList>
            <person name="Jex A.R."/>
            <person name="Nejsum P."/>
            <person name="Schwarz E.M."/>
            <person name="Hu L."/>
            <person name="Young N.D."/>
            <person name="Hall R.S."/>
            <person name="Korhonen P.K."/>
            <person name="Liao S."/>
            <person name="Thamsborg S."/>
            <person name="Xia J."/>
            <person name="Xu P."/>
            <person name="Wang S."/>
            <person name="Scheerlinck J.P."/>
            <person name="Hofmann A."/>
            <person name="Sternberg P.W."/>
            <person name="Wang J."/>
            <person name="Gasser R.B."/>
        </authorList>
    </citation>
    <scope>NUCLEOTIDE SEQUENCE [LARGE SCALE GENOMIC DNA]</scope>
    <source>
        <strain evidence="4">DCEP-RM93M</strain>
    </source>
</reference>
<evidence type="ECO:0000313" key="4">
    <source>
        <dbReference type="EMBL" id="KFD51315.1"/>
    </source>
</evidence>
<proteinExistence type="inferred from homology"/>
<gene>
    <name evidence="4" type="ORF">M513_07720</name>
</gene>
<evidence type="ECO:0000256" key="1">
    <source>
        <dbReference type="ARBA" id="ARBA00006035"/>
    </source>
</evidence>
<evidence type="ECO:0000313" key="5">
    <source>
        <dbReference type="Proteomes" id="UP000030764"/>
    </source>
</evidence>
<dbReference type="PANTHER" id="PTHR10416">
    <property type="entry name" value="DNA POLYMERASE DELTA SUBUNIT 2"/>
    <property type="match status" value="1"/>
</dbReference>
<feature type="domain" description="DNA polymerase delta subunit OB-fold" evidence="3">
    <location>
        <begin position="32"/>
        <end position="146"/>
    </location>
</feature>
<name>A0A085M269_9BILA</name>
<comment type="similarity">
    <text evidence="1">Belongs to the DNA polymerase delta/II small subunit family.</text>
</comment>
<dbReference type="AlphaFoldDB" id="A0A085M269"/>